<organism evidence="2 3">
    <name type="scientific">Propionispora hippei DSM 15287</name>
    <dbReference type="NCBI Taxonomy" id="1123003"/>
    <lineage>
        <taxon>Bacteria</taxon>
        <taxon>Bacillati</taxon>
        <taxon>Bacillota</taxon>
        <taxon>Negativicutes</taxon>
        <taxon>Selenomonadales</taxon>
        <taxon>Sporomusaceae</taxon>
        <taxon>Propionispora</taxon>
    </lineage>
</organism>
<dbReference type="PANTHER" id="PTHR37291:SF1">
    <property type="entry name" value="TYPE IV METHYL-DIRECTED RESTRICTION ENZYME ECOKMCRB SUBUNIT"/>
    <property type="match status" value="1"/>
</dbReference>
<dbReference type="OrthoDB" id="9781481at2"/>
<sequence length="528" mass="60277">MECIDRIFYRKINPSDFKKLYDIDRPATGGGQTYLEAAGIDTEELVSFLSSGEMSDSPLPNENRHIYTINAYVLGQDGEATKLEFAPRGGRNNYRISRQTSRQKHPAWRIDNGFPEPNRGEGGEYLSEASFEGIIDNLIITIVRTNYNKYYASFITVDRLPDSWPQGIGLESIFEDERRGVLNIAAHRIPFINQKENPFGRPEVTINNNQNIIAARVTGGCNTLLYGVPGAGKSHTVKTEYCNNPLKMERVVFHPDYTYSDFVGQILPKVLGDRITYEFISGPFTKLLEKAYNNPRTEYYLIIEEINRGNAPAIFGEVFQLLDRDENGNSEYGISNSDVAKIVYDDETHLVSLPSNLNILATMNTSDQNVFTLDTAFQRRWRMRMIENNVTRAEHADTKILDTDITWKVFNHIINSQILENNVAISSAEDKRLGAYFVGPADLVFNPDEDDMEKDASLRKKAATDNSRFPEKVLKYLWDDAFKFSRPSIFVDQYRSLEEIVKKFNGSRGQERYAIFKPEIFSQVNNRS</sequence>
<dbReference type="GO" id="GO:0005524">
    <property type="term" value="F:ATP binding"/>
    <property type="evidence" value="ECO:0007669"/>
    <property type="project" value="InterPro"/>
</dbReference>
<dbReference type="PANTHER" id="PTHR37291">
    <property type="entry name" value="5-METHYLCYTOSINE-SPECIFIC RESTRICTION ENZYME B"/>
    <property type="match status" value="1"/>
</dbReference>
<proteinExistence type="predicted"/>
<dbReference type="SUPFAM" id="SSF52540">
    <property type="entry name" value="P-loop containing nucleoside triphosphate hydrolases"/>
    <property type="match status" value="1"/>
</dbReference>
<feature type="domain" description="ATPase dynein-related AAA" evidence="1">
    <location>
        <begin position="223"/>
        <end position="380"/>
    </location>
</feature>
<dbReference type="EMBL" id="FQZD01000012">
    <property type="protein sequence ID" value="SHJ11507.1"/>
    <property type="molecule type" value="Genomic_DNA"/>
</dbReference>
<reference evidence="2 3" key="1">
    <citation type="submission" date="2016-11" db="EMBL/GenBank/DDBJ databases">
        <authorList>
            <person name="Varghese N."/>
            <person name="Submissions S."/>
        </authorList>
    </citation>
    <scope>NUCLEOTIDE SEQUENCE [LARGE SCALE GENOMIC DNA]</scope>
    <source>
        <strain evidence="2 3">DSM 15287</strain>
    </source>
</reference>
<evidence type="ECO:0000313" key="3">
    <source>
        <dbReference type="Proteomes" id="UP000322917"/>
    </source>
</evidence>
<evidence type="ECO:0000313" key="2">
    <source>
        <dbReference type="EMBL" id="SHJ11507.1"/>
    </source>
</evidence>
<protein>
    <submittedName>
        <fullName evidence="2">AAA domain (Dynein-related subfamily)</fullName>
    </submittedName>
</protein>
<dbReference type="AlphaFoldDB" id="A0A1M6GNF7"/>
<accession>A0A1M6GNF7</accession>
<dbReference type="Proteomes" id="UP000322917">
    <property type="component" value="Unassembled WGS sequence"/>
</dbReference>
<dbReference type="InterPro" id="IPR052934">
    <property type="entry name" value="Methyl-DNA_Rec/Restrict_Enz"/>
</dbReference>
<dbReference type="Pfam" id="PF07728">
    <property type="entry name" value="AAA_5"/>
    <property type="match status" value="1"/>
</dbReference>
<dbReference type="GO" id="GO:0016887">
    <property type="term" value="F:ATP hydrolysis activity"/>
    <property type="evidence" value="ECO:0007669"/>
    <property type="project" value="InterPro"/>
</dbReference>
<dbReference type="InterPro" id="IPR027417">
    <property type="entry name" value="P-loop_NTPase"/>
</dbReference>
<keyword evidence="3" id="KW-1185">Reference proteome</keyword>
<dbReference type="RefSeq" id="WP_149734534.1">
    <property type="nucleotide sequence ID" value="NZ_FQZD01000012.1"/>
</dbReference>
<dbReference type="InterPro" id="IPR011704">
    <property type="entry name" value="ATPase_dyneun-rel_AAA"/>
</dbReference>
<gene>
    <name evidence="2" type="ORF">SAMN02745170_01764</name>
</gene>
<dbReference type="Gene3D" id="3.40.50.300">
    <property type="entry name" value="P-loop containing nucleotide triphosphate hydrolases"/>
    <property type="match status" value="1"/>
</dbReference>
<name>A0A1M6GNF7_9FIRM</name>
<evidence type="ECO:0000259" key="1">
    <source>
        <dbReference type="Pfam" id="PF07728"/>
    </source>
</evidence>